<keyword evidence="6" id="KW-0414">Isoprene biosynthesis</keyword>
<evidence type="ECO:0000256" key="4">
    <source>
        <dbReference type="ARBA" id="ARBA00022723"/>
    </source>
</evidence>
<dbReference type="GO" id="GO:0016114">
    <property type="term" value="P:terpenoid biosynthetic process"/>
    <property type="evidence" value="ECO:0007669"/>
    <property type="project" value="UniProtKB-ARBA"/>
</dbReference>
<organism evidence="8 9">
    <name type="scientific">Syntrophobacter fumaroxidans (strain DSM 10017 / MPOB)</name>
    <dbReference type="NCBI Taxonomy" id="335543"/>
    <lineage>
        <taxon>Bacteria</taxon>
        <taxon>Pseudomonadati</taxon>
        <taxon>Thermodesulfobacteriota</taxon>
        <taxon>Syntrophobacteria</taxon>
        <taxon>Syntrophobacterales</taxon>
        <taxon>Syntrophobacteraceae</taxon>
        <taxon>Syntrophobacter</taxon>
    </lineage>
</organism>
<keyword evidence="5" id="KW-0460">Magnesium</keyword>
<dbReference type="FunFam" id="1.10.600.10:FF:000001">
    <property type="entry name" value="Geranylgeranyl diphosphate synthase"/>
    <property type="match status" value="1"/>
</dbReference>
<evidence type="ECO:0000256" key="3">
    <source>
        <dbReference type="ARBA" id="ARBA00022679"/>
    </source>
</evidence>
<evidence type="ECO:0000256" key="2">
    <source>
        <dbReference type="ARBA" id="ARBA00006706"/>
    </source>
</evidence>
<dbReference type="PROSITE" id="PS00444">
    <property type="entry name" value="POLYPRENYL_SYNTHASE_2"/>
    <property type="match status" value="1"/>
</dbReference>
<dbReference type="STRING" id="335543.Sfum_1417"/>
<dbReference type="AlphaFoldDB" id="A0LI56"/>
<comment type="similarity">
    <text evidence="2 7">Belongs to the FPP/GGPP synthase family.</text>
</comment>
<dbReference type="Proteomes" id="UP000001784">
    <property type="component" value="Chromosome"/>
</dbReference>
<dbReference type="KEGG" id="sfu:Sfum_1417"/>
<evidence type="ECO:0000313" key="9">
    <source>
        <dbReference type="Proteomes" id="UP000001784"/>
    </source>
</evidence>
<dbReference type="PANTHER" id="PTHR43281:SF1">
    <property type="entry name" value="FARNESYL DIPHOSPHATE SYNTHASE"/>
    <property type="match status" value="1"/>
</dbReference>
<dbReference type="SUPFAM" id="SSF48576">
    <property type="entry name" value="Terpenoid synthases"/>
    <property type="match status" value="1"/>
</dbReference>
<dbReference type="PROSITE" id="PS00723">
    <property type="entry name" value="POLYPRENYL_SYNTHASE_1"/>
    <property type="match status" value="1"/>
</dbReference>
<gene>
    <name evidence="8" type="ordered locus">Sfum_1417</name>
</gene>
<dbReference type="HOGENOM" id="CLU_014015_0_0_7"/>
<dbReference type="PANTHER" id="PTHR43281">
    <property type="entry name" value="FARNESYL DIPHOSPHATE SYNTHASE"/>
    <property type="match status" value="1"/>
</dbReference>
<dbReference type="InterPro" id="IPR033749">
    <property type="entry name" value="Polyprenyl_synt_CS"/>
</dbReference>
<dbReference type="InterPro" id="IPR000092">
    <property type="entry name" value="Polyprenyl_synt"/>
</dbReference>
<sequence length="296" mass="31874">MGFDLKLYLAERKQLVEDALEDCFPVPSGLEKSVLEAARYSLFAGGKRLRPILCLAAAEVAGGSREAAMPAACALEMIHTYSLIHDDLPAMDNDDFRRGKPTNHKVFGEAIAVLAGDALLTEAFDFVSKMDGDIPPRKILAVVATLVRASGYRGMIGGQVIDLECENRTVDLATVEYMHIHKTGALLSASLEVGALLGGGSDAQVSSLKRYGHHLGLAFQITDDLLDVEGDAREMGKKPGSDAAKNKKTYPALLGITRSREAAREHVDAALQALAAFDDRAEPLRAIARYLLVRKA</sequence>
<dbReference type="Pfam" id="PF00348">
    <property type="entry name" value="polyprenyl_synt"/>
    <property type="match status" value="1"/>
</dbReference>
<dbReference type="GO" id="GO:0004337">
    <property type="term" value="F:(2E,6E)-farnesyl diphosphate synthase activity"/>
    <property type="evidence" value="ECO:0007669"/>
    <property type="project" value="UniProtKB-EC"/>
</dbReference>
<dbReference type="EMBL" id="CP000478">
    <property type="protein sequence ID" value="ABK17108.1"/>
    <property type="molecule type" value="Genomic_DNA"/>
</dbReference>
<proteinExistence type="inferred from homology"/>
<evidence type="ECO:0000256" key="5">
    <source>
        <dbReference type="ARBA" id="ARBA00022842"/>
    </source>
</evidence>
<dbReference type="Gene3D" id="1.10.600.10">
    <property type="entry name" value="Farnesyl Diphosphate Synthase"/>
    <property type="match status" value="1"/>
</dbReference>
<dbReference type="SFLD" id="SFLDG01017">
    <property type="entry name" value="Polyprenyl_Transferase_Like"/>
    <property type="match status" value="1"/>
</dbReference>
<reference evidence="8 9" key="1">
    <citation type="submission" date="2006-10" db="EMBL/GenBank/DDBJ databases">
        <title>Complete sequence of Syntrophobacter fumaroxidans MPOB.</title>
        <authorList>
            <consortium name="US DOE Joint Genome Institute"/>
            <person name="Copeland A."/>
            <person name="Lucas S."/>
            <person name="Lapidus A."/>
            <person name="Barry K."/>
            <person name="Detter J.C."/>
            <person name="Glavina del Rio T."/>
            <person name="Hammon N."/>
            <person name="Israni S."/>
            <person name="Pitluck S."/>
            <person name="Goltsman E.G."/>
            <person name="Martinez M."/>
            <person name="Schmutz J."/>
            <person name="Larimer F."/>
            <person name="Land M."/>
            <person name="Hauser L."/>
            <person name="Kyrpides N."/>
            <person name="Kim E."/>
            <person name="Boone D.R."/>
            <person name="Brockman F."/>
            <person name="Culley D."/>
            <person name="Ferry J."/>
            <person name="Gunsalus R."/>
            <person name="McInerney M.J."/>
            <person name="Morrison M."/>
            <person name="Plugge C."/>
            <person name="Rohlin L."/>
            <person name="Scholten J."/>
            <person name="Sieber J."/>
            <person name="Stams A.J.M."/>
            <person name="Worm P."/>
            <person name="Henstra A.M."/>
            <person name="Richardson P."/>
        </authorList>
    </citation>
    <scope>NUCLEOTIDE SEQUENCE [LARGE SCALE GENOMIC DNA]</scope>
    <source>
        <strain evidence="9">DSM 10017 / MPOB</strain>
    </source>
</reference>
<dbReference type="InterPro" id="IPR053378">
    <property type="entry name" value="Prenyl_diphosphate_synthase"/>
</dbReference>
<protein>
    <submittedName>
        <fullName evidence="8">Farnesyl-diphosphate synthase</fullName>
        <ecNumber evidence="8">2.5.1.10</ecNumber>
    </submittedName>
</protein>
<evidence type="ECO:0000256" key="1">
    <source>
        <dbReference type="ARBA" id="ARBA00001946"/>
    </source>
</evidence>
<dbReference type="NCBIfam" id="NF045485">
    <property type="entry name" value="FPPsyn"/>
    <property type="match status" value="1"/>
</dbReference>
<keyword evidence="4" id="KW-0479">Metal-binding</keyword>
<accession>A0LI56</accession>
<dbReference type="GO" id="GO:0046872">
    <property type="term" value="F:metal ion binding"/>
    <property type="evidence" value="ECO:0007669"/>
    <property type="project" value="UniProtKB-KW"/>
</dbReference>
<keyword evidence="9" id="KW-1185">Reference proteome</keyword>
<dbReference type="InParanoid" id="A0LI56"/>
<dbReference type="EC" id="2.5.1.10" evidence="8"/>
<dbReference type="SFLD" id="SFLDS00005">
    <property type="entry name" value="Isoprenoid_Synthase_Type_I"/>
    <property type="match status" value="1"/>
</dbReference>
<dbReference type="CDD" id="cd00685">
    <property type="entry name" value="Trans_IPPS_HT"/>
    <property type="match status" value="1"/>
</dbReference>
<keyword evidence="3 7" id="KW-0808">Transferase</keyword>
<evidence type="ECO:0000256" key="7">
    <source>
        <dbReference type="RuleBase" id="RU004466"/>
    </source>
</evidence>
<dbReference type="eggNOG" id="COG0142">
    <property type="taxonomic scope" value="Bacteria"/>
</dbReference>
<dbReference type="GO" id="GO:0005737">
    <property type="term" value="C:cytoplasm"/>
    <property type="evidence" value="ECO:0007669"/>
    <property type="project" value="UniProtKB-ARBA"/>
</dbReference>
<dbReference type="InterPro" id="IPR008949">
    <property type="entry name" value="Isoprenoid_synthase_dom_sf"/>
</dbReference>
<name>A0LI56_SYNFM</name>
<evidence type="ECO:0000313" key="8">
    <source>
        <dbReference type="EMBL" id="ABK17108.1"/>
    </source>
</evidence>
<comment type="cofactor">
    <cofactor evidence="1">
        <name>Mg(2+)</name>
        <dbReference type="ChEBI" id="CHEBI:18420"/>
    </cofactor>
</comment>
<evidence type="ECO:0000256" key="6">
    <source>
        <dbReference type="ARBA" id="ARBA00023229"/>
    </source>
</evidence>
<dbReference type="FunCoup" id="A0LI56">
    <property type="interactions" value="364"/>
</dbReference>